<evidence type="ECO:0000313" key="4">
    <source>
        <dbReference type="EnsemblPlants" id="Kaladp0058s0325.1.v1.1"/>
    </source>
</evidence>
<evidence type="ECO:0000259" key="2">
    <source>
        <dbReference type="Pfam" id="PF14576"/>
    </source>
</evidence>
<dbReference type="PANTHER" id="PTHR33232">
    <property type="entry name" value="PROTEIN SIEVE ELEMENT OCCLUSION B-LIKE"/>
    <property type="match status" value="1"/>
</dbReference>
<dbReference type="Proteomes" id="UP000594263">
    <property type="component" value="Unplaced"/>
</dbReference>
<dbReference type="InterPro" id="IPR039299">
    <property type="entry name" value="SEOA"/>
</dbReference>
<dbReference type="InterPro" id="IPR027942">
    <property type="entry name" value="SEO_N"/>
</dbReference>
<sequence length="816" mass="92101">MESRAPTQSQQLMPQAHGQQQMMQPALSQQQLMPQAHGQQQMMPPALSQQQLMPPAHGQQQMMAPALGQKQLMAPALTQQQLVPPAQSQQQLVPPAQRPVLPPALSQPLIHSDKPVMPSVHSQQLIRGDRTMFAASDDNVMTRQILATHTPDGREIDVRPIIHLVEEIFHRANPSIEAMEPHAIAETLADKAHHAGFGNMLDTIAYTVDRVGCEMVCKCTGGDAHGTTIAVLNMLACYSWDAKLVLALSAFAVNYGQFWLVAQFYSTNQLAKSIAILKQLPELMEHSNLLQPRFDAVRGLIKAMIDVTKCIVEFKGLPHQYIGPEVPEYAAAMSHIPITVYWTIRGAIACVSQIAGLTGLGHEYIASTTEAWELSSLAHKVTNMYNHLMSLLGACHKHIEGKMHLETYQLLLHLFEMTHIDNMKVLRALLNQRDEPQPLVDGATKRRVNLDVLRRKMVLLLISDLDISNDELSILEQIYNESRTHLARGESQYELVWMPIVDQNSPWTEAKQKQFELLQASMPWYTVHHPSLIDKAVVQFVKDVWSFGKKPILVVLDPQGRVACPNALHMMWIWGSAAFPFTTAREEALWKEELWRLELLVDGLDPQILTWIAEDRHICIYGGEDLDWIRKFTTTANAVAQAAGIPLGMVYVGKSNPKERVRRNIAAIRAENLSHYWPELSSIWYFWVRIESMWYSKMQLNRTIENDPIMQEIMTLMSYDGSDGGWAIFTKGSGEMVRGKGGQFLTCLTEFNAWKEDAAAKGFMPALKDHLLKLHTPHHCNRLVLPGAGRKIPERIVCSECGRVMERFLMYQCCDE</sequence>
<dbReference type="Gramene" id="Kaladp0058s0325.1.v1.1">
    <property type="protein sequence ID" value="Kaladp0058s0325.1.v1.1"/>
    <property type="gene ID" value="Kaladp0058s0325.v1.1"/>
</dbReference>
<evidence type="ECO:0008006" key="6">
    <source>
        <dbReference type="Google" id="ProtNLM"/>
    </source>
</evidence>
<reference evidence="4" key="1">
    <citation type="submission" date="2021-01" db="UniProtKB">
        <authorList>
            <consortium name="EnsemblPlants"/>
        </authorList>
    </citation>
    <scope>IDENTIFICATION</scope>
</reference>
<dbReference type="AlphaFoldDB" id="A0A7N0U8I1"/>
<organism evidence="4 5">
    <name type="scientific">Kalanchoe fedtschenkoi</name>
    <name type="common">Lavender scallops</name>
    <name type="synonym">South American air plant</name>
    <dbReference type="NCBI Taxonomy" id="63787"/>
    <lineage>
        <taxon>Eukaryota</taxon>
        <taxon>Viridiplantae</taxon>
        <taxon>Streptophyta</taxon>
        <taxon>Embryophyta</taxon>
        <taxon>Tracheophyta</taxon>
        <taxon>Spermatophyta</taxon>
        <taxon>Magnoliopsida</taxon>
        <taxon>eudicotyledons</taxon>
        <taxon>Gunneridae</taxon>
        <taxon>Pentapetalae</taxon>
        <taxon>Saxifragales</taxon>
        <taxon>Crassulaceae</taxon>
        <taxon>Kalanchoe</taxon>
    </lineage>
</organism>
<evidence type="ECO:0000313" key="5">
    <source>
        <dbReference type="Proteomes" id="UP000594263"/>
    </source>
</evidence>
<dbReference type="EnsemblPlants" id="Kaladp0058s0325.1.v1.1">
    <property type="protein sequence ID" value="Kaladp0058s0325.1.v1.1"/>
    <property type="gene ID" value="Kaladp0058s0325.v1.1"/>
</dbReference>
<protein>
    <recommendedName>
        <fullName evidence="6">Sieve element occlusion</fullName>
    </recommendedName>
</protein>
<feature type="compositionally biased region" description="Polar residues" evidence="1">
    <location>
        <begin position="1"/>
        <end position="13"/>
    </location>
</feature>
<dbReference type="PANTHER" id="PTHR33232:SF16">
    <property type="entry name" value="PROTEIN SIEVE ELEMENT OCCLUSION A"/>
    <property type="match status" value="1"/>
</dbReference>
<evidence type="ECO:0000259" key="3">
    <source>
        <dbReference type="Pfam" id="PF14577"/>
    </source>
</evidence>
<name>A0A7N0U8I1_KALFE</name>
<feature type="compositionally biased region" description="Low complexity" evidence="1">
    <location>
        <begin position="82"/>
        <end position="95"/>
    </location>
</feature>
<dbReference type="OMA" id="FWLLAQS"/>
<dbReference type="GO" id="GO:0010088">
    <property type="term" value="P:phloem development"/>
    <property type="evidence" value="ECO:0007669"/>
    <property type="project" value="InterPro"/>
</dbReference>
<proteinExistence type="predicted"/>
<feature type="compositionally biased region" description="Low complexity" evidence="1">
    <location>
        <begin position="19"/>
        <end position="36"/>
    </location>
</feature>
<feature type="region of interest" description="Disordered" evidence="1">
    <location>
        <begin position="82"/>
        <end position="115"/>
    </location>
</feature>
<feature type="compositionally biased region" description="Polar residues" evidence="1">
    <location>
        <begin position="37"/>
        <end position="62"/>
    </location>
</feature>
<dbReference type="Pfam" id="PF14577">
    <property type="entry name" value="SEO_C"/>
    <property type="match status" value="1"/>
</dbReference>
<accession>A0A7N0U8I1</accession>
<feature type="region of interest" description="Disordered" evidence="1">
    <location>
        <begin position="1"/>
        <end position="62"/>
    </location>
</feature>
<feature type="domain" description="Sieve element occlusion N-terminal" evidence="2">
    <location>
        <begin position="136"/>
        <end position="419"/>
    </location>
</feature>
<dbReference type="Pfam" id="PF14576">
    <property type="entry name" value="SEO_N"/>
    <property type="match status" value="1"/>
</dbReference>
<feature type="domain" description="Sieve element occlusion C-terminal" evidence="3">
    <location>
        <begin position="585"/>
        <end position="814"/>
    </location>
</feature>
<dbReference type="InterPro" id="IPR027944">
    <property type="entry name" value="SEO_C"/>
</dbReference>
<evidence type="ECO:0000256" key="1">
    <source>
        <dbReference type="SAM" id="MobiDB-lite"/>
    </source>
</evidence>
<keyword evidence="5" id="KW-1185">Reference proteome</keyword>